<evidence type="ECO:0000313" key="3">
    <source>
        <dbReference type="Proteomes" id="UP000193118"/>
    </source>
</evidence>
<dbReference type="GO" id="GO:0005829">
    <property type="term" value="C:cytosol"/>
    <property type="evidence" value="ECO:0007669"/>
    <property type="project" value="TreeGrafter"/>
</dbReference>
<dbReference type="GeneID" id="94580230"/>
<gene>
    <name evidence="2" type="ORF">BWD09_05720</name>
</gene>
<dbReference type="GO" id="GO:0010181">
    <property type="term" value="F:FMN binding"/>
    <property type="evidence" value="ECO:0007669"/>
    <property type="project" value="TreeGrafter"/>
</dbReference>
<name>A0A1X3DCG3_9NEIS</name>
<organism evidence="2 3">
    <name type="scientific">Neisseria dentiae</name>
    <dbReference type="NCBI Taxonomy" id="194197"/>
    <lineage>
        <taxon>Bacteria</taxon>
        <taxon>Pseudomonadati</taxon>
        <taxon>Pseudomonadota</taxon>
        <taxon>Betaproteobacteria</taxon>
        <taxon>Neisseriales</taxon>
        <taxon>Neisseriaceae</taxon>
        <taxon>Neisseria</taxon>
    </lineage>
</organism>
<proteinExistence type="predicted"/>
<dbReference type="EMBL" id="MTBO01000010">
    <property type="protein sequence ID" value="OSI17496.1"/>
    <property type="molecule type" value="Genomic_DNA"/>
</dbReference>
<reference evidence="3" key="1">
    <citation type="submission" date="2017-01" db="EMBL/GenBank/DDBJ databases">
        <authorList>
            <person name="Wolfgang W.J."/>
            <person name="Cole J."/>
            <person name="Wroblewski D."/>
            <person name="Mcginnis J."/>
            <person name="Musser K.A."/>
        </authorList>
    </citation>
    <scope>NUCLEOTIDE SEQUENCE [LARGE SCALE GENOMIC DNA]</scope>
    <source>
        <strain evidence="3">DSM 19151</strain>
    </source>
</reference>
<dbReference type="GO" id="GO:0016491">
    <property type="term" value="F:oxidoreductase activity"/>
    <property type="evidence" value="ECO:0007669"/>
    <property type="project" value="InterPro"/>
</dbReference>
<dbReference type="RefSeq" id="WP_085365753.1">
    <property type="nucleotide sequence ID" value="NZ_CAUJPZ010000017.1"/>
</dbReference>
<evidence type="ECO:0000259" key="1">
    <source>
        <dbReference type="Pfam" id="PF03358"/>
    </source>
</evidence>
<dbReference type="PANTHER" id="PTHR30543">
    <property type="entry name" value="CHROMATE REDUCTASE"/>
    <property type="match status" value="1"/>
</dbReference>
<evidence type="ECO:0000313" key="2">
    <source>
        <dbReference type="EMBL" id="OSI17496.1"/>
    </source>
</evidence>
<keyword evidence="3" id="KW-1185">Reference proteome</keyword>
<accession>A0A1X3DCG3</accession>
<dbReference type="InterPro" id="IPR050712">
    <property type="entry name" value="NAD(P)H-dep_reductase"/>
</dbReference>
<sequence>MTKIALVIGSLSRQSINRTVAGHIAAQAPAGVEIEEVQISDLPLYTQDLDAENVPPYERVRAQLKAADTVLIVSPEHNRAMPAAVKNIIDIASRPYGQNVWQGKKVAAVTASPGSYGGINSGLQIRQSLQSLGTNVLIAPEVFLSRANAALENGKVADERTAGFLNKFAAAFYAWAAQ</sequence>
<dbReference type="PANTHER" id="PTHR30543:SF21">
    <property type="entry name" value="NAD(P)H-DEPENDENT FMN REDUCTASE LOT6"/>
    <property type="match status" value="1"/>
</dbReference>
<dbReference type="SUPFAM" id="SSF52218">
    <property type="entry name" value="Flavoproteins"/>
    <property type="match status" value="1"/>
</dbReference>
<protein>
    <submittedName>
        <fullName evidence="2">NADPH-dependent FMN reductase</fullName>
    </submittedName>
</protein>
<dbReference type="InterPro" id="IPR029039">
    <property type="entry name" value="Flavoprotein-like_sf"/>
</dbReference>
<dbReference type="Gene3D" id="3.40.50.360">
    <property type="match status" value="1"/>
</dbReference>
<dbReference type="Pfam" id="PF03358">
    <property type="entry name" value="FMN_red"/>
    <property type="match status" value="1"/>
</dbReference>
<dbReference type="AlphaFoldDB" id="A0A1X3DCG3"/>
<dbReference type="InterPro" id="IPR005025">
    <property type="entry name" value="FMN_Rdtase-like_dom"/>
</dbReference>
<comment type="caution">
    <text evidence="2">The sequence shown here is derived from an EMBL/GenBank/DDBJ whole genome shotgun (WGS) entry which is preliminary data.</text>
</comment>
<dbReference type="OrthoDB" id="9812295at2"/>
<feature type="domain" description="NADPH-dependent FMN reductase-like" evidence="1">
    <location>
        <begin position="2"/>
        <end position="148"/>
    </location>
</feature>
<dbReference type="STRING" id="194197.BWD09_05720"/>
<dbReference type="Proteomes" id="UP000193118">
    <property type="component" value="Unassembled WGS sequence"/>
</dbReference>